<name>A0A2N0Z8K2_9BACI</name>
<keyword evidence="1" id="KW-1133">Transmembrane helix</keyword>
<evidence type="ECO:0000256" key="1">
    <source>
        <dbReference type="SAM" id="Phobius"/>
    </source>
</evidence>
<dbReference type="InterPro" id="IPR025001">
    <property type="entry name" value="DUF3902"/>
</dbReference>
<comment type="caution">
    <text evidence="2">The sequence shown here is derived from an EMBL/GenBank/DDBJ whole genome shotgun (WGS) entry which is preliminary data.</text>
</comment>
<evidence type="ECO:0000313" key="3">
    <source>
        <dbReference type="Proteomes" id="UP000233343"/>
    </source>
</evidence>
<proteinExistence type="predicted"/>
<protein>
    <recommendedName>
        <fullName evidence="4">DUF3902 family protein</fullName>
    </recommendedName>
</protein>
<organism evidence="2 3">
    <name type="scientific">Cytobacillus horneckiae</name>
    <dbReference type="NCBI Taxonomy" id="549687"/>
    <lineage>
        <taxon>Bacteria</taxon>
        <taxon>Bacillati</taxon>
        <taxon>Bacillota</taxon>
        <taxon>Bacilli</taxon>
        <taxon>Bacillales</taxon>
        <taxon>Bacillaceae</taxon>
        <taxon>Cytobacillus</taxon>
    </lineage>
</organism>
<dbReference type="EMBL" id="PISD01000093">
    <property type="protein sequence ID" value="PKG25828.1"/>
    <property type="molecule type" value="Genomic_DNA"/>
</dbReference>
<keyword evidence="1" id="KW-0812">Transmembrane</keyword>
<reference evidence="2 3" key="1">
    <citation type="journal article" date="2010" name="Int. J. Syst. Evol. Microbiol.">
        <title>Bacillus horneckiae sp. nov., isolated from a spacecraft-assembly clean room.</title>
        <authorList>
            <person name="Vaishampayan P."/>
            <person name="Probst A."/>
            <person name="Krishnamurthi S."/>
            <person name="Ghosh S."/>
            <person name="Osman S."/>
            <person name="McDowall A."/>
            <person name="Ruckmani A."/>
            <person name="Mayilraj S."/>
            <person name="Venkateswaran K."/>
        </authorList>
    </citation>
    <scope>NUCLEOTIDE SEQUENCE [LARGE SCALE GENOMIC DNA]</scope>
    <source>
        <strain evidence="3">1PO1SC</strain>
    </source>
</reference>
<dbReference type="Pfam" id="PF13042">
    <property type="entry name" value="DUF3902"/>
    <property type="match status" value="1"/>
</dbReference>
<keyword evidence="1" id="KW-0472">Membrane</keyword>
<dbReference type="Proteomes" id="UP000233343">
    <property type="component" value="Unassembled WGS sequence"/>
</dbReference>
<evidence type="ECO:0000313" key="2">
    <source>
        <dbReference type="EMBL" id="PKG25828.1"/>
    </source>
</evidence>
<gene>
    <name evidence="2" type="ORF">CWS20_27220</name>
</gene>
<feature type="transmembrane region" description="Helical" evidence="1">
    <location>
        <begin position="16"/>
        <end position="38"/>
    </location>
</feature>
<accession>A0A2N0Z8K2</accession>
<evidence type="ECO:0008006" key="4">
    <source>
        <dbReference type="Google" id="ProtNLM"/>
    </source>
</evidence>
<feature type="transmembrane region" description="Helical" evidence="1">
    <location>
        <begin position="83"/>
        <end position="107"/>
    </location>
</feature>
<keyword evidence="3" id="KW-1185">Reference proteome</keyword>
<sequence length="111" mass="12793">MGNCNSSSFIKNKKMISIFSFVFAVIGFTFSLYFQTMAYWGLSVSLLMEWYWLGAFLAYFFSLLSLFLNYIKAKRANKKKLDIALIILSSFLICATVIWTSFIIIAWQSGM</sequence>
<feature type="transmembrane region" description="Helical" evidence="1">
    <location>
        <begin position="50"/>
        <end position="71"/>
    </location>
</feature>
<dbReference type="AlphaFoldDB" id="A0A2N0Z8K2"/>